<accession>A0A8H5IRF9</accession>
<protein>
    <submittedName>
        <fullName evidence="9">Zn(2)-C6 fungal-type DNA-binding domain-containing protein</fullName>
    </submittedName>
</protein>
<evidence type="ECO:0000256" key="6">
    <source>
        <dbReference type="ARBA" id="ARBA00023242"/>
    </source>
</evidence>
<dbReference type="Pfam" id="PF00172">
    <property type="entry name" value="Zn_clus"/>
    <property type="match status" value="1"/>
</dbReference>
<keyword evidence="4 9" id="KW-0238">DNA-binding</keyword>
<dbReference type="InterPro" id="IPR036864">
    <property type="entry name" value="Zn2-C6_fun-type_DNA-bd_sf"/>
</dbReference>
<feature type="region of interest" description="Disordered" evidence="7">
    <location>
        <begin position="65"/>
        <end position="95"/>
    </location>
</feature>
<dbReference type="InterPro" id="IPR001138">
    <property type="entry name" value="Zn2Cys6_DnaBD"/>
</dbReference>
<reference evidence="9 10" key="1">
    <citation type="submission" date="2020-05" db="EMBL/GenBank/DDBJ databases">
        <title>Identification and distribution of gene clusters putatively required for synthesis of sphingolipid metabolism inhibitors in phylogenetically diverse species of the filamentous fungus Fusarium.</title>
        <authorList>
            <person name="Kim H.-S."/>
            <person name="Busman M."/>
            <person name="Brown D.W."/>
            <person name="Divon H."/>
            <person name="Uhlig S."/>
            <person name="Proctor R.H."/>
        </authorList>
    </citation>
    <scope>NUCLEOTIDE SEQUENCE [LARGE SCALE GENOMIC DNA]</scope>
    <source>
        <strain evidence="9 10">NRRL 13617</strain>
    </source>
</reference>
<sequence>MNRLPSNSQRVVKPGVKKRRPPLACVQCYQRKLKCGRELPACSRCSKAGNVDECTYRGDKGRHTSVDGLFGDAPPRGADGMVSSTRMEGSPTEKLDKGVTSASQEVHMTHLEGQGNSTKFYGYSYPLNLYQQFTDLRPYIVKIKTQYPSINTLRDEIYTPFNDKHHRRQTSQDDALENTLRQLIPKKSTMDVLVQTYLDRYEITHRVLHIPTFITKYNSHWTDPLCTPVCFLVHMLLVAATAASCHPEVCIDVFSQKTTHDHVLEWIEAAEAWVSSHSYQPPRSWDVLATHCLLLIAKRANFIKEGSFWTSTGTLVRWAMAAGCHREVIPTARISPFSREMRRRLWATIVELDLQASIERGMPPNVRIGDFNIKPPLNVDDEGLGESMQDSLARMPITTLTSTSFQALLYRSLPVRLKICAFINGNGEEVDFEKVLELEEELGQALRDIPAWDIPHANPRQHRTATYIKTMMGIVLHQHILLLHFHYLAQTPSSSKALTCRRARLEASVKILEDYQRLLNDEILPEQACRTGLVVAALSICHEIYLNLGLKACDQSTIIIVPEISTFLITSVEKVLDILEKRISLTFNGLNEYYILSMAIGLLKDKLRPESAAKSDKEAGERVIKLCRLMQTRQEANRQELPFPDPCDNGQSCENQLSIDENYMGSDIMTDIISSMLPQDLDFINDNLDLTFFHA</sequence>
<evidence type="ECO:0000313" key="10">
    <source>
        <dbReference type="Proteomes" id="UP000582016"/>
    </source>
</evidence>
<keyword evidence="6" id="KW-0539">Nucleus</keyword>
<comment type="caution">
    <text evidence="9">The sequence shown here is derived from an EMBL/GenBank/DDBJ whole genome shotgun (WGS) entry which is preliminary data.</text>
</comment>
<evidence type="ECO:0000259" key="8">
    <source>
        <dbReference type="PROSITE" id="PS50048"/>
    </source>
</evidence>
<dbReference type="EMBL" id="JAAOAQ010000584">
    <property type="protein sequence ID" value="KAF5540642.1"/>
    <property type="molecule type" value="Genomic_DNA"/>
</dbReference>
<dbReference type="AlphaFoldDB" id="A0A8H5IRF9"/>
<keyword evidence="3" id="KW-0805">Transcription regulation</keyword>
<evidence type="ECO:0000256" key="2">
    <source>
        <dbReference type="ARBA" id="ARBA00022833"/>
    </source>
</evidence>
<proteinExistence type="predicted"/>
<dbReference type="CDD" id="cd00067">
    <property type="entry name" value="GAL4"/>
    <property type="match status" value="1"/>
</dbReference>
<dbReference type="InterPro" id="IPR051430">
    <property type="entry name" value="Fungal_TF_Env_Response"/>
</dbReference>
<dbReference type="GO" id="GO:0006351">
    <property type="term" value="P:DNA-templated transcription"/>
    <property type="evidence" value="ECO:0007669"/>
    <property type="project" value="InterPro"/>
</dbReference>
<evidence type="ECO:0000256" key="3">
    <source>
        <dbReference type="ARBA" id="ARBA00023015"/>
    </source>
</evidence>
<evidence type="ECO:0000256" key="5">
    <source>
        <dbReference type="ARBA" id="ARBA00023163"/>
    </source>
</evidence>
<feature type="domain" description="Zn(2)-C6 fungal-type" evidence="8">
    <location>
        <begin position="24"/>
        <end position="56"/>
    </location>
</feature>
<keyword evidence="5" id="KW-0804">Transcription</keyword>
<evidence type="ECO:0000256" key="4">
    <source>
        <dbReference type="ARBA" id="ARBA00023125"/>
    </source>
</evidence>
<gene>
    <name evidence="9" type="ORF">FPHYL_12006</name>
</gene>
<dbReference type="CDD" id="cd12148">
    <property type="entry name" value="fungal_TF_MHR"/>
    <property type="match status" value="1"/>
</dbReference>
<evidence type="ECO:0000256" key="1">
    <source>
        <dbReference type="ARBA" id="ARBA00022723"/>
    </source>
</evidence>
<dbReference type="Gene3D" id="4.10.240.10">
    <property type="entry name" value="Zn(2)-C6 fungal-type DNA-binding domain"/>
    <property type="match status" value="1"/>
</dbReference>
<dbReference type="InterPro" id="IPR007219">
    <property type="entry name" value="XnlR_reg_dom"/>
</dbReference>
<dbReference type="GO" id="GO:0005634">
    <property type="term" value="C:nucleus"/>
    <property type="evidence" value="ECO:0007669"/>
    <property type="project" value="TreeGrafter"/>
</dbReference>
<dbReference type="Pfam" id="PF04082">
    <property type="entry name" value="Fungal_trans"/>
    <property type="match status" value="1"/>
</dbReference>
<evidence type="ECO:0000256" key="7">
    <source>
        <dbReference type="SAM" id="MobiDB-lite"/>
    </source>
</evidence>
<keyword evidence="10" id="KW-1185">Reference proteome</keyword>
<dbReference type="GO" id="GO:0001228">
    <property type="term" value="F:DNA-binding transcription activator activity, RNA polymerase II-specific"/>
    <property type="evidence" value="ECO:0007669"/>
    <property type="project" value="TreeGrafter"/>
</dbReference>
<dbReference type="PANTHER" id="PTHR31944">
    <property type="entry name" value="HEME-RESPONSIVE ZINC FINGER TRANSCRIPTION FACTOR HAP1"/>
    <property type="match status" value="1"/>
</dbReference>
<dbReference type="GO" id="GO:0008270">
    <property type="term" value="F:zinc ion binding"/>
    <property type="evidence" value="ECO:0007669"/>
    <property type="project" value="InterPro"/>
</dbReference>
<organism evidence="9 10">
    <name type="scientific">Fusarium phyllophilum</name>
    <dbReference type="NCBI Taxonomy" id="47803"/>
    <lineage>
        <taxon>Eukaryota</taxon>
        <taxon>Fungi</taxon>
        <taxon>Dikarya</taxon>
        <taxon>Ascomycota</taxon>
        <taxon>Pezizomycotina</taxon>
        <taxon>Sordariomycetes</taxon>
        <taxon>Hypocreomycetidae</taxon>
        <taxon>Hypocreales</taxon>
        <taxon>Nectriaceae</taxon>
        <taxon>Fusarium</taxon>
        <taxon>Fusarium fujikuroi species complex</taxon>
    </lineage>
</organism>
<keyword evidence="2" id="KW-0862">Zinc</keyword>
<dbReference type="SMART" id="SM00066">
    <property type="entry name" value="GAL4"/>
    <property type="match status" value="1"/>
</dbReference>
<dbReference type="SMART" id="SM00906">
    <property type="entry name" value="Fungal_trans"/>
    <property type="match status" value="1"/>
</dbReference>
<dbReference type="GO" id="GO:0000978">
    <property type="term" value="F:RNA polymerase II cis-regulatory region sequence-specific DNA binding"/>
    <property type="evidence" value="ECO:0007669"/>
    <property type="project" value="TreeGrafter"/>
</dbReference>
<dbReference type="PANTHER" id="PTHR31944:SF130">
    <property type="entry name" value="ZN(II)2CYS6 TRANSCRIPTION FACTO (EUROFUNG)"/>
    <property type="match status" value="1"/>
</dbReference>
<name>A0A8H5IRF9_9HYPO</name>
<dbReference type="Proteomes" id="UP000582016">
    <property type="component" value="Unassembled WGS sequence"/>
</dbReference>
<keyword evidence="1" id="KW-0479">Metal-binding</keyword>
<dbReference type="PROSITE" id="PS50048">
    <property type="entry name" value="ZN2_CY6_FUNGAL_2"/>
    <property type="match status" value="1"/>
</dbReference>
<dbReference type="SUPFAM" id="SSF57701">
    <property type="entry name" value="Zn2/Cys6 DNA-binding domain"/>
    <property type="match status" value="1"/>
</dbReference>
<dbReference type="OrthoDB" id="4236860at2759"/>
<evidence type="ECO:0000313" key="9">
    <source>
        <dbReference type="EMBL" id="KAF5540642.1"/>
    </source>
</evidence>